<feature type="region of interest" description="Disordered" evidence="3">
    <location>
        <begin position="25"/>
        <end position="82"/>
    </location>
</feature>
<sequence>MWDSLVQILTRALGRAGRDIVDDVMRDTLGTSSPRRGRSSSRRPSSSNRGRTTTRRSTSTTKSSRKRTTSVPSEAELMQSAEGVNVWNTEKFGLPPLTYDPHPDGVADPGEVVWTWIPYEEDPTQGKDRPVLVLSRHQSTLIVSQLTSKNHHLDEEQEASWGRYWFDVGSGDWDAQRRPSQMRVDRLLAVQDYKVRREGGRISKAVFDQVCDHLRDFYGE</sequence>
<organism evidence="4 5">
    <name type="scientific">Boudabousia tangfeifanii</name>
    <dbReference type="NCBI Taxonomy" id="1912795"/>
    <lineage>
        <taxon>Bacteria</taxon>
        <taxon>Bacillati</taxon>
        <taxon>Actinomycetota</taxon>
        <taxon>Actinomycetes</taxon>
        <taxon>Actinomycetales</taxon>
        <taxon>Actinomycetaceae</taxon>
        <taxon>Boudabousia</taxon>
    </lineage>
</organism>
<dbReference type="KEGG" id="avu:BK816_06155"/>
<keyword evidence="2" id="KW-1277">Toxin-antitoxin system</keyword>
<evidence type="ECO:0000256" key="3">
    <source>
        <dbReference type="SAM" id="MobiDB-lite"/>
    </source>
</evidence>
<feature type="compositionally biased region" description="Low complexity" evidence="3">
    <location>
        <begin position="42"/>
        <end position="62"/>
    </location>
</feature>
<dbReference type="SUPFAM" id="SSF50118">
    <property type="entry name" value="Cell growth inhibitor/plasmid maintenance toxic component"/>
    <property type="match status" value="1"/>
</dbReference>
<evidence type="ECO:0008006" key="6">
    <source>
        <dbReference type="Google" id="ProtNLM"/>
    </source>
</evidence>
<proteinExistence type="inferred from homology"/>
<dbReference type="Proteomes" id="UP000176288">
    <property type="component" value="Chromosome"/>
</dbReference>
<accession>A0A1D9MMA8</accession>
<comment type="similarity">
    <text evidence="1">Belongs to the PemK/MazF family.</text>
</comment>
<dbReference type="GO" id="GO:0003677">
    <property type="term" value="F:DNA binding"/>
    <property type="evidence" value="ECO:0007669"/>
    <property type="project" value="InterPro"/>
</dbReference>
<dbReference type="Pfam" id="PF02452">
    <property type="entry name" value="PemK_toxin"/>
    <property type="match status" value="1"/>
</dbReference>
<dbReference type="STRING" id="1912795.BK816_06155"/>
<keyword evidence="5" id="KW-1185">Reference proteome</keyword>
<dbReference type="EMBL" id="CP017812">
    <property type="protein sequence ID" value="AOZ73501.1"/>
    <property type="molecule type" value="Genomic_DNA"/>
</dbReference>
<dbReference type="AlphaFoldDB" id="A0A1D9MMA8"/>
<name>A0A1D9MMA8_9ACTO</name>
<gene>
    <name evidence="4" type="ORF">BK816_06155</name>
</gene>
<evidence type="ECO:0000313" key="5">
    <source>
        <dbReference type="Proteomes" id="UP000176288"/>
    </source>
</evidence>
<evidence type="ECO:0000256" key="1">
    <source>
        <dbReference type="ARBA" id="ARBA00007521"/>
    </source>
</evidence>
<dbReference type="Gene3D" id="2.30.30.110">
    <property type="match status" value="1"/>
</dbReference>
<protein>
    <recommendedName>
        <fullName evidence="6">Growth inhibitor PemK</fullName>
    </recommendedName>
</protein>
<dbReference type="InterPro" id="IPR011067">
    <property type="entry name" value="Plasmid_toxin/cell-grow_inhib"/>
</dbReference>
<evidence type="ECO:0000313" key="4">
    <source>
        <dbReference type="EMBL" id="AOZ73501.1"/>
    </source>
</evidence>
<reference evidence="4 5" key="1">
    <citation type="submission" date="2016-10" db="EMBL/GenBank/DDBJ databases">
        <title>Actinomyces aegypiusis sp. nov., isolated from the Aegypius monachus in Qinghai Tibet Plateau China.</title>
        <authorList>
            <person name="Wang Y."/>
        </authorList>
    </citation>
    <scope>NUCLEOTIDE SEQUENCE [LARGE SCALE GENOMIC DNA]</scope>
    <source>
        <strain evidence="4 5">VUL4_3</strain>
    </source>
</reference>
<dbReference type="InterPro" id="IPR003477">
    <property type="entry name" value="PemK-like"/>
</dbReference>
<evidence type="ECO:0000256" key="2">
    <source>
        <dbReference type="ARBA" id="ARBA00022649"/>
    </source>
</evidence>